<dbReference type="InterPro" id="IPR001360">
    <property type="entry name" value="Glyco_hydro_1"/>
</dbReference>
<dbReference type="SUPFAM" id="SSF51445">
    <property type="entry name" value="(Trans)glycosidases"/>
    <property type="match status" value="1"/>
</dbReference>
<dbReference type="GO" id="GO:0005975">
    <property type="term" value="P:carbohydrate metabolic process"/>
    <property type="evidence" value="ECO:0007669"/>
    <property type="project" value="InterPro"/>
</dbReference>
<dbReference type="EMBL" id="PEZP01000004">
    <property type="protein sequence ID" value="PIT98502.1"/>
    <property type="molecule type" value="Genomic_DNA"/>
</dbReference>
<dbReference type="PANTHER" id="PTHR10353:SF209">
    <property type="entry name" value="GALACTOLIPID GALACTOSYLTRANSFERASE SFR2, CHLOROPLASTIC"/>
    <property type="match status" value="1"/>
</dbReference>
<dbReference type="InterPro" id="IPR018120">
    <property type="entry name" value="Glyco_hydro_1_AS"/>
</dbReference>
<dbReference type="PROSITE" id="PS00572">
    <property type="entry name" value="GLYCOSYL_HYDROL_F1_1"/>
    <property type="match status" value="1"/>
</dbReference>
<dbReference type="InterPro" id="IPR017853">
    <property type="entry name" value="GH"/>
</dbReference>
<accession>A0A2M6X0B4</accession>
<dbReference type="AlphaFoldDB" id="A0A2M6X0B4"/>
<keyword evidence="6" id="KW-0808">Transferase</keyword>
<evidence type="ECO:0000256" key="3">
    <source>
        <dbReference type="ARBA" id="ARBA00023295"/>
    </source>
</evidence>
<protein>
    <submittedName>
        <fullName evidence="6">Glycosyl transferase</fullName>
    </submittedName>
</protein>
<keyword evidence="2" id="KW-0378">Hydrolase</keyword>
<dbReference type="Pfam" id="PF00232">
    <property type="entry name" value="Glyco_hydro_1"/>
    <property type="match status" value="2"/>
</dbReference>
<proteinExistence type="inferred from homology"/>
<sequence length="386" mass="45056">MSQFLWGAATSAHQVEGNNIHSDWWAWERLTPGIIPSGRAADHYQRYAEDIALARALGHTAHRLSLEWARLEPKRGQWDREAAAHYRTVLQEVKKAGMAVFVTLHHFTNPQWFAARGGWERADSPALFTQHVRRAAQTFGDLVDFWITINEPIVWAQQAYWTRRWPPQRHSAWRMLRVIRRLAAGHRSAYRALKGVREDIPVGIAKHFIAYEPIDSRRRMDHQYAALMRWWFNHRFFSLTGPTHDFIGVNYYFTSRVGWRGVRPYRQSWRGAVSDLGWPIYPEGLTQVLLEAARYRRPVYVTENGLADAADTQRADYIREHTTAVRAAQRQGADVRGYLYWSLLDNFEWDFGFAPRFGLAEVDYATMQRHTRPSATAYQKIIEMTE</sequence>
<dbReference type="GO" id="GO:0008422">
    <property type="term" value="F:beta-glucosidase activity"/>
    <property type="evidence" value="ECO:0007669"/>
    <property type="project" value="TreeGrafter"/>
</dbReference>
<comment type="caution">
    <text evidence="6">The sequence shown here is derived from an EMBL/GenBank/DDBJ whole genome shotgun (WGS) entry which is preliminary data.</text>
</comment>
<evidence type="ECO:0000256" key="4">
    <source>
        <dbReference type="PROSITE-ProRule" id="PRU10055"/>
    </source>
</evidence>
<evidence type="ECO:0000313" key="6">
    <source>
        <dbReference type="EMBL" id="PIT98502.1"/>
    </source>
</evidence>
<keyword evidence="3" id="KW-0326">Glycosidase</keyword>
<dbReference type="PANTHER" id="PTHR10353">
    <property type="entry name" value="GLYCOSYL HYDROLASE"/>
    <property type="match status" value="1"/>
</dbReference>
<evidence type="ECO:0000256" key="5">
    <source>
        <dbReference type="RuleBase" id="RU003690"/>
    </source>
</evidence>
<dbReference type="Gene3D" id="3.20.20.80">
    <property type="entry name" value="Glycosidases"/>
    <property type="match status" value="1"/>
</dbReference>
<evidence type="ECO:0000313" key="7">
    <source>
        <dbReference type="Proteomes" id="UP000230731"/>
    </source>
</evidence>
<evidence type="ECO:0000256" key="1">
    <source>
        <dbReference type="ARBA" id="ARBA00010838"/>
    </source>
</evidence>
<organism evidence="6 7">
    <name type="scientific">Candidatus Andersenbacteria bacterium CG10_big_fil_rev_8_21_14_0_10_54_11</name>
    <dbReference type="NCBI Taxonomy" id="1974485"/>
    <lineage>
        <taxon>Bacteria</taxon>
        <taxon>Candidatus Anderseniibacteriota</taxon>
    </lineage>
</organism>
<evidence type="ECO:0000256" key="2">
    <source>
        <dbReference type="ARBA" id="ARBA00022801"/>
    </source>
</evidence>
<dbReference type="GO" id="GO:0016740">
    <property type="term" value="F:transferase activity"/>
    <property type="evidence" value="ECO:0007669"/>
    <property type="project" value="UniProtKB-KW"/>
</dbReference>
<dbReference type="PRINTS" id="PR00131">
    <property type="entry name" value="GLHYDRLASE1"/>
</dbReference>
<dbReference type="Proteomes" id="UP000230731">
    <property type="component" value="Unassembled WGS sequence"/>
</dbReference>
<comment type="similarity">
    <text evidence="1 5">Belongs to the glycosyl hydrolase 1 family.</text>
</comment>
<name>A0A2M6X0B4_9BACT</name>
<reference evidence="7" key="1">
    <citation type="submission" date="2017-09" db="EMBL/GenBank/DDBJ databases">
        <title>Depth-based differentiation of microbial function through sediment-hosted aquifers and enrichment of novel symbionts in the deep terrestrial subsurface.</title>
        <authorList>
            <person name="Probst A.J."/>
            <person name="Ladd B."/>
            <person name="Jarett J.K."/>
            <person name="Geller-Mcgrath D.E."/>
            <person name="Sieber C.M.K."/>
            <person name="Emerson J.B."/>
            <person name="Anantharaman K."/>
            <person name="Thomas B.C."/>
            <person name="Malmstrom R."/>
            <person name="Stieglmeier M."/>
            <person name="Klingl A."/>
            <person name="Woyke T."/>
            <person name="Ryan C.M."/>
            <person name="Banfield J.F."/>
        </authorList>
    </citation>
    <scope>NUCLEOTIDE SEQUENCE [LARGE SCALE GENOMIC DNA]</scope>
</reference>
<gene>
    <name evidence="6" type="ORF">COT71_00440</name>
</gene>
<feature type="active site" description="Nucleophile" evidence="4">
    <location>
        <position position="303"/>
    </location>
</feature>